<dbReference type="PROSITE" id="PS50005">
    <property type="entry name" value="TPR"/>
    <property type="match status" value="1"/>
</dbReference>
<evidence type="ECO:0000313" key="4">
    <source>
        <dbReference type="Proteomes" id="UP001597389"/>
    </source>
</evidence>
<keyword evidence="2" id="KW-0472">Membrane</keyword>
<evidence type="ECO:0008006" key="5">
    <source>
        <dbReference type="Google" id="ProtNLM"/>
    </source>
</evidence>
<dbReference type="InterPro" id="IPR019734">
    <property type="entry name" value="TPR_rpt"/>
</dbReference>
<keyword evidence="1" id="KW-0802">TPR repeat</keyword>
<sequence>MSKLLRKCKKWLSFHGRTVGITVVVMGALGAGVYYAITTDKAPEQIDFGDASISDWAQEVSDLSFEDGLRLIAEGEEAKARAVMNRLAPLPQASTEAIGNPKAHLWRAQELLSGKESGSILRFPLSLIDGEKLSLSYTVGVTEVTDRCARHLKAAIELDPSLDEAILILVDLRLAQGKRNLAIESLFEIVEASERPEIGVLIAHCGGYDGDDLKLEEEQWQILTVGGRAIQQSKRGNLGFRVAHVLRALVLGQEELANSGIATIERDFPGKEIGKKLQAQVAYFRAVRSLNERPYQVESTIDNLVLALRSDPSLNIVVEALEATTQRYPEQKERVRKEIQTQVKEGDDSNGVLLVYLSDLYSDQPGEAYRLAKQAWEKGPEEVAFLVNWGQCGLRVGQYEEALEEVSERLGTAIERGERFELLVLQGEIFLKQEEWEMAVESLEQALALGEGRYPELHQKLAQAYEKMGKVIIAEEHRVLAGK</sequence>
<proteinExistence type="predicted"/>
<feature type="transmembrane region" description="Helical" evidence="2">
    <location>
        <begin position="12"/>
        <end position="37"/>
    </location>
</feature>
<name>A0ABW4ZAG5_9BACT</name>
<comment type="caution">
    <text evidence="3">The sequence shown here is derived from an EMBL/GenBank/DDBJ whole genome shotgun (WGS) entry which is preliminary data.</text>
</comment>
<evidence type="ECO:0000256" key="2">
    <source>
        <dbReference type="SAM" id="Phobius"/>
    </source>
</evidence>
<evidence type="ECO:0000256" key="1">
    <source>
        <dbReference type="PROSITE-ProRule" id="PRU00339"/>
    </source>
</evidence>
<evidence type="ECO:0000313" key="3">
    <source>
        <dbReference type="EMBL" id="MFD2158943.1"/>
    </source>
</evidence>
<dbReference type="InterPro" id="IPR011990">
    <property type="entry name" value="TPR-like_helical_dom_sf"/>
</dbReference>
<feature type="repeat" description="TPR" evidence="1">
    <location>
        <begin position="420"/>
        <end position="453"/>
    </location>
</feature>
<organism evidence="3 4">
    <name type="scientific">Rubritalea tangerina</name>
    <dbReference type="NCBI Taxonomy" id="430798"/>
    <lineage>
        <taxon>Bacteria</taxon>
        <taxon>Pseudomonadati</taxon>
        <taxon>Verrucomicrobiota</taxon>
        <taxon>Verrucomicrobiia</taxon>
        <taxon>Verrucomicrobiales</taxon>
        <taxon>Rubritaleaceae</taxon>
        <taxon>Rubritalea</taxon>
    </lineage>
</organism>
<reference evidence="4" key="1">
    <citation type="journal article" date="2019" name="Int. J. Syst. Evol. Microbiol.">
        <title>The Global Catalogue of Microorganisms (GCM) 10K type strain sequencing project: providing services to taxonomists for standard genome sequencing and annotation.</title>
        <authorList>
            <consortium name="The Broad Institute Genomics Platform"/>
            <consortium name="The Broad Institute Genome Sequencing Center for Infectious Disease"/>
            <person name="Wu L."/>
            <person name="Ma J."/>
        </authorList>
    </citation>
    <scope>NUCLEOTIDE SEQUENCE [LARGE SCALE GENOMIC DNA]</scope>
    <source>
        <strain evidence="4">CCUG 57942</strain>
    </source>
</reference>
<dbReference type="SUPFAM" id="SSF48452">
    <property type="entry name" value="TPR-like"/>
    <property type="match status" value="1"/>
</dbReference>
<keyword evidence="4" id="KW-1185">Reference proteome</keyword>
<protein>
    <recommendedName>
        <fullName evidence="5">Tetratricopeptide repeat protein</fullName>
    </recommendedName>
</protein>
<keyword evidence="2" id="KW-1133">Transmembrane helix</keyword>
<accession>A0ABW4ZAG5</accession>
<keyword evidence="2" id="KW-0812">Transmembrane</keyword>
<dbReference type="RefSeq" id="WP_377177968.1">
    <property type="nucleotide sequence ID" value="NZ_JBHUJB010000035.1"/>
</dbReference>
<dbReference type="Proteomes" id="UP001597389">
    <property type="component" value="Unassembled WGS sequence"/>
</dbReference>
<gene>
    <name evidence="3" type="ORF">ACFSW8_08545</name>
</gene>
<dbReference type="EMBL" id="JBHUJB010000035">
    <property type="protein sequence ID" value="MFD2158943.1"/>
    <property type="molecule type" value="Genomic_DNA"/>
</dbReference>
<dbReference type="Gene3D" id="1.25.40.10">
    <property type="entry name" value="Tetratricopeptide repeat domain"/>
    <property type="match status" value="1"/>
</dbReference>